<dbReference type="Proteomes" id="UP000214684">
    <property type="component" value="Unassembled WGS sequence"/>
</dbReference>
<keyword evidence="2" id="KW-0732">Signal</keyword>
<dbReference type="PANTHER" id="PTHR39200:SF1">
    <property type="entry name" value="AUTO-TRANSPORTER ADHESIN HEAD GIN DOMAIN-CONTAINING PROTEIN-RELATED"/>
    <property type="match status" value="1"/>
</dbReference>
<gene>
    <name evidence="4" type="ORF">B0A64_18115</name>
</gene>
<reference evidence="4 5" key="1">
    <citation type="submission" date="2016-11" db="EMBL/GenBank/DDBJ databases">
        <title>Whole genomes of Flavobacteriaceae.</title>
        <authorList>
            <person name="Stine C."/>
            <person name="Li C."/>
            <person name="Tadesse D."/>
        </authorList>
    </citation>
    <scope>NUCLEOTIDE SEQUENCE [LARGE SCALE GENOMIC DNA]</scope>
    <source>
        <strain evidence="4 5">DSM 24704</strain>
    </source>
</reference>
<proteinExistence type="predicted"/>
<evidence type="ECO:0000259" key="3">
    <source>
        <dbReference type="Pfam" id="PF10988"/>
    </source>
</evidence>
<dbReference type="Gene3D" id="2.160.20.120">
    <property type="match status" value="1"/>
</dbReference>
<organism evidence="4 5">
    <name type="scientific">Flavobacterium araucananum</name>
    <dbReference type="NCBI Taxonomy" id="946678"/>
    <lineage>
        <taxon>Bacteria</taxon>
        <taxon>Pseudomonadati</taxon>
        <taxon>Bacteroidota</taxon>
        <taxon>Flavobacteriia</taxon>
        <taxon>Flavobacteriales</taxon>
        <taxon>Flavobacteriaceae</taxon>
        <taxon>Flavobacterium</taxon>
    </lineage>
</organism>
<dbReference type="RefSeq" id="WP_089480910.1">
    <property type="nucleotide sequence ID" value="NZ_MUGS01000041.1"/>
</dbReference>
<protein>
    <submittedName>
        <fullName evidence="4">DUF2807 domain-containing protein</fullName>
    </submittedName>
</protein>
<evidence type="ECO:0000256" key="1">
    <source>
        <dbReference type="SAM" id="MobiDB-lite"/>
    </source>
</evidence>
<evidence type="ECO:0000313" key="4">
    <source>
        <dbReference type="EMBL" id="OXG02840.1"/>
    </source>
</evidence>
<feature type="chain" id="PRO_5030039176" evidence="2">
    <location>
        <begin position="22"/>
        <end position="246"/>
    </location>
</feature>
<dbReference type="PANTHER" id="PTHR39200">
    <property type="entry name" value="HYPOTHETICAL EXPORTED PROTEIN"/>
    <property type="match status" value="1"/>
</dbReference>
<dbReference type="OrthoDB" id="5585143at2"/>
<dbReference type="AlphaFoldDB" id="A0A227NYP0"/>
<keyword evidence="5" id="KW-1185">Reference proteome</keyword>
<dbReference type="EMBL" id="MUGS01000041">
    <property type="protein sequence ID" value="OXG02840.1"/>
    <property type="molecule type" value="Genomic_DNA"/>
</dbReference>
<feature type="region of interest" description="Disordered" evidence="1">
    <location>
        <begin position="221"/>
        <end position="246"/>
    </location>
</feature>
<feature type="signal peptide" evidence="2">
    <location>
        <begin position="1"/>
        <end position="21"/>
    </location>
</feature>
<feature type="domain" description="Putative auto-transporter adhesin head GIN" evidence="3">
    <location>
        <begin position="46"/>
        <end position="230"/>
    </location>
</feature>
<evidence type="ECO:0000313" key="5">
    <source>
        <dbReference type="Proteomes" id="UP000214684"/>
    </source>
</evidence>
<sequence>MKKSIQLFVYGAFLISTIGTAQWSSNDKNKIKGNGSVVSDTRTTADYDAIKISGSFDVDLVAGKEGKIILKGEENLLSAVKVVVEDNTLKIYVEKNANIRPSLGKKIQITIPFEKISEVSLTGSGDVQSKDTIKNDKFLAKLSGTGNFNLAVDSNNLELSLSGSGNVHLKGNTDNFTTKLSGSGDVDASNLKSKNVDVNVSGSGNSRVNCNESLTARVSGSGDIKYTGNPEKRDVKVSGSGNISKA</sequence>
<evidence type="ECO:0000256" key="2">
    <source>
        <dbReference type="SAM" id="SignalP"/>
    </source>
</evidence>
<accession>A0A227NYP0</accession>
<dbReference type="Pfam" id="PF10988">
    <property type="entry name" value="DUF2807"/>
    <property type="match status" value="1"/>
</dbReference>
<comment type="caution">
    <text evidence="4">The sequence shown here is derived from an EMBL/GenBank/DDBJ whole genome shotgun (WGS) entry which is preliminary data.</text>
</comment>
<name>A0A227NYP0_9FLAO</name>
<dbReference type="InterPro" id="IPR021255">
    <property type="entry name" value="DUF2807"/>
</dbReference>